<keyword evidence="4" id="KW-1185">Reference proteome</keyword>
<dbReference type="Proteomes" id="UP000560069">
    <property type="component" value="Unassembled WGS sequence"/>
</dbReference>
<name>A0A7Z0E9A8_9MICC</name>
<dbReference type="InterPro" id="IPR036278">
    <property type="entry name" value="Sialidase_sf"/>
</dbReference>
<protein>
    <submittedName>
        <fullName evidence="3">Uncharacterized protein</fullName>
    </submittedName>
</protein>
<evidence type="ECO:0000313" key="4">
    <source>
        <dbReference type="Proteomes" id="UP000560069"/>
    </source>
</evidence>
<gene>
    <name evidence="3" type="ORF">HNR11_001961</name>
</gene>
<keyword evidence="2" id="KW-0472">Membrane</keyword>
<feature type="region of interest" description="Disordered" evidence="1">
    <location>
        <begin position="51"/>
        <end position="84"/>
    </location>
</feature>
<sequence>MIRTENARESRRSVSRNVWIAVGLVAFVAVDILLVALALGWGRDVPQTADWQASSEISPPAEDHSEDIVDEPQSPPEPDEAQTAPRLLSVVSETVAWRSEGGACEERAEIELTIDGGETWGAAYPAADGLGRPLWLSGADYTAVQAAIASGDDCSAYGVRTYDSGATWTREDQVIENSVFIDPRDSSVMVWSGERIQGPCNSFTQVAVTGGVASAVCQDGSLWNLDSQNRSWDETGIDAVVAVSGSDGRRVAALESAECDGLALVEFGNESVQPISCVANQPGETTAVDLQGETLWVWAGDQVSVSASLGRDLNS</sequence>
<keyword evidence="2" id="KW-0812">Transmembrane</keyword>
<keyword evidence="2" id="KW-1133">Transmembrane helix</keyword>
<comment type="caution">
    <text evidence="3">The sequence shown here is derived from an EMBL/GenBank/DDBJ whole genome shotgun (WGS) entry which is preliminary data.</text>
</comment>
<evidence type="ECO:0000256" key="1">
    <source>
        <dbReference type="SAM" id="MobiDB-lite"/>
    </source>
</evidence>
<evidence type="ECO:0000313" key="3">
    <source>
        <dbReference type="EMBL" id="NYJ17427.1"/>
    </source>
</evidence>
<dbReference type="EMBL" id="JACCFQ010000001">
    <property type="protein sequence ID" value="NYJ17427.1"/>
    <property type="molecule type" value="Genomic_DNA"/>
</dbReference>
<accession>A0A7Z0E9A8</accession>
<evidence type="ECO:0000256" key="2">
    <source>
        <dbReference type="SAM" id="Phobius"/>
    </source>
</evidence>
<reference evidence="3 4" key="1">
    <citation type="submission" date="2020-07" db="EMBL/GenBank/DDBJ databases">
        <title>Sequencing the genomes of 1000 actinobacteria strains.</title>
        <authorList>
            <person name="Klenk H.-P."/>
        </authorList>
    </citation>
    <scope>NUCLEOTIDE SEQUENCE [LARGE SCALE GENOMIC DNA]</scope>
    <source>
        <strain evidence="3 4">DSM 15664</strain>
    </source>
</reference>
<proteinExistence type="predicted"/>
<dbReference type="AlphaFoldDB" id="A0A7Z0E9A8"/>
<organism evidence="3 4">
    <name type="scientific">Nesterenkonia sandarakina</name>
    <dbReference type="NCBI Taxonomy" id="272918"/>
    <lineage>
        <taxon>Bacteria</taxon>
        <taxon>Bacillati</taxon>
        <taxon>Actinomycetota</taxon>
        <taxon>Actinomycetes</taxon>
        <taxon>Micrococcales</taxon>
        <taxon>Micrococcaceae</taxon>
        <taxon>Nesterenkonia</taxon>
    </lineage>
</organism>
<dbReference type="SUPFAM" id="SSF50939">
    <property type="entry name" value="Sialidases"/>
    <property type="match status" value="1"/>
</dbReference>
<feature type="transmembrane region" description="Helical" evidence="2">
    <location>
        <begin position="18"/>
        <end position="41"/>
    </location>
</feature>